<evidence type="ECO:0000313" key="3">
    <source>
        <dbReference type="Proteomes" id="UP001496674"/>
    </source>
</evidence>
<dbReference type="SUPFAM" id="SSF49785">
    <property type="entry name" value="Galactose-binding domain-like"/>
    <property type="match status" value="1"/>
</dbReference>
<dbReference type="SMART" id="SM01276">
    <property type="entry name" value="M60-like"/>
    <property type="match status" value="1"/>
</dbReference>
<dbReference type="Pfam" id="PF00754">
    <property type="entry name" value="F5_F8_type_C"/>
    <property type="match status" value="1"/>
</dbReference>
<evidence type="ECO:0000259" key="1">
    <source>
        <dbReference type="PROSITE" id="PS51723"/>
    </source>
</evidence>
<dbReference type="InterPro" id="IPR008979">
    <property type="entry name" value="Galactose-bd-like_sf"/>
</dbReference>
<dbReference type="Pfam" id="PF13402">
    <property type="entry name" value="Peptidase_M60"/>
    <property type="match status" value="1"/>
</dbReference>
<dbReference type="RefSeq" id="WP_353330894.1">
    <property type="nucleotide sequence ID" value="NZ_AP028055.1"/>
</dbReference>
<dbReference type="EMBL" id="AP028055">
    <property type="protein sequence ID" value="BEG99955.1"/>
    <property type="molecule type" value="Genomic_DNA"/>
</dbReference>
<organism evidence="2 3">
    <name type="scientific">Bacteroides sedimenti</name>
    <dbReference type="NCBI Taxonomy" id="2136147"/>
    <lineage>
        <taxon>Bacteria</taxon>
        <taxon>Pseudomonadati</taxon>
        <taxon>Bacteroidota</taxon>
        <taxon>Bacteroidia</taxon>
        <taxon>Bacteroidales</taxon>
        <taxon>Bacteroidaceae</taxon>
        <taxon>Bacteroides</taxon>
    </lineage>
</organism>
<sequence length="743" mass="83719">MKKYIFSAILIFEASIFNSCSDDITSNSDNPKITETEEYSPQGNPGVQEDIKLIVSGAKASSYQPGNGIELSYDGKYDTFYHSNWSNPVDYPTTLEYNFDNTPTIDYLVYHPRKNDVRGNFKEFEVWISTETEPLFKKVGVYDFKGVVTASRINFPDGLRKVKAVRFVVNSAINEIPGYKKPGITSCGEMEFFVKGRSSYNPLNIFTDMTCSELKTGFEQKNVDSISNAFYKNIAQHMLRGSYPREYRIQEYKPYPDPTIMAAECKISPYSLRDNPTGISVSEGEEMTVMVGPTAQNISLLIQDLDNGYGGSVFQLSEGVNVFKAANKGLAYIMYYTPTGIEKPVKIHIATGKVNGVFRSDKHTAKDWVNILNKTTDKYLDVVGAYAHLTFPVESFKKYTSDGLRLIQAYDSIVKFEQRFLGLEKYKRVIKNHLYCHIVYTDSYMYATDYRTAYSEPTMAKILDPNKLTGGDIWGPAHEMGHIHQTRPGFKWAGMTEVSNNVLSLYVQKCFGNKARLENADDKRYNSIYEQSLHEIVVPHIAHGAAGDNAFFQKLVPFWQLQLYCAGVKGKNDFYKDIYEAIRVNADPSTSGKCQLAFVKLCCEMAGEDLTDFFQAWGLLKPVQLTINDYGNKDMTITQEEVETTLAEIKALGLTKPVAPFQYICESNYDLFKLNNAVSKGTVTINGTKVTMNGWKNAVAFEVFSNNSLVFVSPYSTFDLQNNYSNLKIYAVSANGTRTEATL</sequence>
<dbReference type="PROSITE" id="PS51723">
    <property type="entry name" value="PEPTIDASE_M60"/>
    <property type="match status" value="1"/>
</dbReference>
<evidence type="ECO:0000313" key="2">
    <source>
        <dbReference type="EMBL" id="BEG99955.1"/>
    </source>
</evidence>
<dbReference type="Gene3D" id="1.10.390.30">
    <property type="entry name" value="Peptidase M60, enhancin-like domain 3"/>
    <property type="match status" value="1"/>
</dbReference>
<accession>A0ABN6ZCY9</accession>
<dbReference type="Proteomes" id="UP001496674">
    <property type="component" value="Chromosome"/>
</dbReference>
<dbReference type="Gene3D" id="3.40.390.80">
    <property type="entry name" value="Peptidase M60, enhancin-like domain 2"/>
    <property type="match status" value="1"/>
</dbReference>
<dbReference type="Gene3D" id="2.60.120.1250">
    <property type="entry name" value="Peptidase M60, enhancin-like domain 1"/>
    <property type="match status" value="1"/>
</dbReference>
<keyword evidence="3" id="KW-1185">Reference proteome</keyword>
<feature type="domain" description="Peptidase M60" evidence="1">
    <location>
        <begin position="272"/>
        <end position="566"/>
    </location>
</feature>
<gene>
    <name evidence="2" type="ORF">BSYN_22200</name>
</gene>
<dbReference type="InterPro" id="IPR031161">
    <property type="entry name" value="Peptidase_M60_dom"/>
</dbReference>
<name>A0ABN6ZCY9_9BACE</name>
<dbReference type="Gene3D" id="2.60.120.260">
    <property type="entry name" value="Galactose-binding domain-like"/>
    <property type="match status" value="1"/>
</dbReference>
<reference evidence="2 3" key="1">
    <citation type="submission" date="2023-04" db="EMBL/GenBank/DDBJ databases">
        <title>Draft genome sequence of acteroides sedimenti strain YN3PY1.</title>
        <authorList>
            <person name="Yoshida N."/>
        </authorList>
    </citation>
    <scope>NUCLEOTIDE SEQUENCE [LARGE SCALE GENOMIC DNA]</scope>
    <source>
        <strain evidence="2 3">YN3PY1</strain>
    </source>
</reference>
<dbReference type="Pfam" id="PF18630">
    <property type="entry name" value="Peptidase_M60_C"/>
    <property type="match status" value="1"/>
</dbReference>
<protein>
    <submittedName>
        <fullName evidence="2">Carbohydrate-binding protein</fullName>
    </submittedName>
</protein>
<proteinExistence type="predicted"/>
<dbReference type="InterPro" id="IPR042279">
    <property type="entry name" value="Pep_M60_3"/>
</dbReference>
<dbReference type="InterPro" id="IPR000421">
    <property type="entry name" value="FA58C"/>
</dbReference>
<dbReference type="InterPro" id="IPR041333">
    <property type="entry name" value="M60_C"/>
</dbReference>